<proteinExistence type="predicted"/>
<dbReference type="Proteomes" id="UP000004668">
    <property type="component" value="Unassembled WGS sequence"/>
</dbReference>
<reference evidence="2" key="1">
    <citation type="submission" date="2010-02" db="EMBL/GenBank/DDBJ databases">
        <title>The Genome Sequence of Prevotella oris strain C735.</title>
        <authorList>
            <consortium name="The Broad Institute Genome Sequencing Platform"/>
            <person name="Ward D."/>
            <person name="Feldgarden M."/>
            <person name="Earl A."/>
            <person name="Young S.K."/>
            <person name="Zeng Q."/>
            <person name="Koehrsen M."/>
            <person name="Alvarado L."/>
            <person name="Berlin A."/>
            <person name="Bochicchio J."/>
            <person name="Borenstein D."/>
            <person name="Chapman S.B."/>
            <person name="Chen Z."/>
            <person name="Engels R."/>
            <person name="Freedman E."/>
            <person name="Gellesch M."/>
            <person name="Goldberg J."/>
            <person name="Griggs A."/>
            <person name="Gujja S."/>
            <person name="Heilman E."/>
            <person name="Heiman D."/>
            <person name="Hepburn T."/>
            <person name="Howarth C."/>
            <person name="Jen D."/>
            <person name="Larson L."/>
            <person name="Mehta T."/>
            <person name="Park D."/>
            <person name="Pearson M."/>
            <person name="Roberts A."/>
            <person name="Saif S."/>
            <person name="Shea T."/>
            <person name="Shenoy N."/>
            <person name="Sisk P."/>
            <person name="Stolte C."/>
            <person name="Sykes S."/>
            <person name="Thomson T."/>
            <person name="Walk T."/>
            <person name="White J."/>
            <person name="Yandava C."/>
            <person name="Sibley C.D."/>
            <person name="Field T.R."/>
            <person name="Grinwis M."/>
            <person name="Eshaghurshan C.S."/>
            <person name="Surette M.G."/>
            <person name="Haas B."/>
            <person name="Nusbaum C."/>
            <person name="Birren B."/>
        </authorList>
    </citation>
    <scope>NUCLEOTIDE SEQUENCE [LARGE SCALE GENOMIC DNA]</scope>
    <source>
        <strain evidence="2">C505</strain>
    </source>
</reference>
<evidence type="ECO:0000313" key="2">
    <source>
        <dbReference type="Proteomes" id="UP000004668"/>
    </source>
</evidence>
<dbReference type="EMBL" id="ACRE02000079">
    <property type="protein sequence ID" value="EQM96815.1"/>
    <property type="molecule type" value="Genomic_DNA"/>
</dbReference>
<sequence length="53" mass="5777">MGMLPHREMKEGLRSLGCDRLAVASARQWAVVRMVDTMVSTSSALPAVTAMRT</sequence>
<dbReference type="HOGENOM" id="CLU_3057691_0_0_11"/>
<organism evidence="1 2">
    <name type="scientific">Actinomyces viscosus C505</name>
    <dbReference type="NCBI Taxonomy" id="562973"/>
    <lineage>
        <taxon>Bacteria</taxon>
        <taxon>Bacillati</taxon>
        <taxon>Actinomycetota</taxon>
        <taxon>Actinomycetes</taxon>
        <taxon>Actinomycetales</taxon>
        <taxon>Actinomycetaceae</taxon>
        <taxon>Actinomyces</taxon>
    </lineage>
</organism>
<dbReference type="AlphaFoldDB" id="T5LS29"/>
<evidence type="ECO:0000313" key="1">
    <source>
        <dbReference type="EMBL" id="EQM96815.1"/>
    </source>
</evidence>
<reference evidence="1 2" key="2">
    <citation type="submission" date="2011-10" db="EMBL/GenBank/DDBJ databases">
        <title>The Genome Sequence of Actinomyces viscosus C505.</title>
        <authorList>
            <consortium name="The Broad Institute Genome Sequencing Platform"/>
            <consortium name="The Broad Institute Genome Sequencing Center for Infectious Disease"/>
            <person name="Earl A."/>
            <person name="Ward D."/>
            <person name="Feldgarden M."/>
            <person name="Gevers D."/>
            <person name="Sibley C.D."/>
            <person name="Field T.R."/>
            <person name="Grinwis M."/>
            <person name="Eshaghurshan C.S."/>
            <person name="Surette M.G."/>
            <person name="Young S.K."/>
            <person name="Zeng Q."/>
            <person name="Gargeya S."/>
            <person name="Fitzgerald M."/>
            <person name="Haas B."/>
            <person name="Abouelleil A."/>
            <person name="Alvarado L."/>
            <person name="Arachchi H.M."/>
            <person name="Berlin A."/>
            <person name="Brown A."/>
            <person name="Chapman S.B."/>
            <person name="Chen Z."/>
            <person name="Dunbar C."/>
            <person name="Freedman E."/>
            <person name="Gearin G."/>
            <person name="Goldberg J."/>
            <person name="Griggs A."/>
            <person name="Gujja S."/>
            <person name="Heiman D."/>
            <person name="Howarth C."/>
            <person name="Larson L."/>
            <person name="Lui A."/>
            <person name="MacDonald P.J.P."/>
            <person name="Montmayeur A."/>
            <person name="Murphy C."/>
            <person name="Neiman D."/>
            <person name="Pearson M."/>
            <person name="Priest M."/>
            <person name="Roberts A."/>
            <person name="Saif S."/>
            <person name="Shea T."/>
            <person name="Shenoy N."/>
            <person name="Sisk P."/>
            <person name="Stolte C."/>
            <person name="Sykes S."/>
            <person name="Wortman J."/>
            <person name="Nusbaum C."/>
            <person name="Birren B."/>
        </authorList>
    </citation>
    <scope>NUCLEOTIDE SEQUENCE [LARGE SCALE GENOMIC DNA]</scope>
    <source>
        <strain evidence="1 2">C505</strain>
    </source>
</reference>
<gene>
    <name evidence="1" type="ORF">HMPREF0059_02709</name>
</gene>
<protein>
    <submittedName>
        <fullName evidence="1">Uncharacterized protein</fullName>
    </submittedName>
</protein>
<name>T5LS29_ACTVI</name>
<accession>T5LS29</accession>
<comment type="caution">
    <text evidence="1">The sequence shown here is derived from an EMBL/GenBank/DDBJ whole genome shotgun (WGS) entry which is preliminary data.</text>
</comment>